<protein>
    <recommendedName>
        <fullName evidence="3">Translocase</fullName>
    </recommendedName>
</protein>
<organism evidence="1 2">
    <name type="scientific">Thioclava marina</name>
    <dbReference type="NCBI Taxonomy" id="1915077"/>
    <lineage>
        <taxon>Bacteria</taxon>
        <taxon>Pseudomonadati</taxon>
        <taxon>Pseudomonadota</taxon>
        <taxon>Alphaproteobacteria</taxon>
        <taxon>Rhodobacterales</taxon>
        <taxon>Paracoccaceae</taxon>
        <taxon>Thioclava</taxon>
    </lineage>
</organism>
<reference evidence="1 2" key="1">
    <citation type="submission" date="2016-11" db="EMBL/GenBank/DDBJ databases">
        <title>A multilocus sequence analysis scheme for characterization of bacteria in the genus Thioclava.</title>
        <authorList>
            <person name="Liu Y."/>
            <person name="Shao Z."/>
        </authorList>
    </citation>
    <scope>NUCLEOTIDE SEQUENCE [LARGE SCALE GENOMIC DNA]</scope>
    <source>
        <strain evidence="1 2">11.10-0-13</strain>
    </source>
</reference>
<evidence type="ECO:0000313" key="1">
    <source>
        <dbReference type="EMBL" id="OOY14033.1"/>
    </source>
</evidence>
<comment type="caution">
    <text evidence="1">The sequence shown here is derived from an EMBL/GenBank/DDBJ whole genome shotgun (WGS) entry which is preliminary data.</text>
</comment>
<evidence type="ECO:0008006" key="3">
    <source>
        <dbReference type="Google" id="ProtNLM"/>
    </source>
</evidence>
<name>A0ABX3MS90_9RHOB</name>
<accession>A0ABX3MS90</accession>
<dbReference type="EMBL" id="MPZS01000001">
    <property type="protein sequence ID" value="OOY14033.1"/>
    <property type="molecule type" value="Genomic_DNA"/>
</dbReference>
<dbReference type="Proteomes" id="UP000242224">
    <property type="component" value="Unassembled WGS sequence"/>
</dbReference>
<evidence type="ECO:0000313" key="2">
    <source>
        <dbReference type="Proteomes" id="UP000242224"/>
    </source>
</evidence>
<proteinExistence type="predicted"/>
<sequence length="346" mass="36328">MIGATFLLAAATGHVMQTVGPSPALDTDYIAPMMPIADWQDRIAPRLPKPMLKPPIARVQLISQTVLRNPPSRNIVRDTGVGMIPTMASAMGDGFAMPRTLPQMNAPESAASPAPGFAEKGASLPDCAPAQLSADASGAGLLRVTLTAPCQRNSEIVLHDGKLMLEGRTDGRGNWSEMLPVLDAQAELTVFAHGERIARNSVSVAGIDRVNRAILISAQGDEMHLNAYENGAGFDEAGHVSIATPRTYDTPKGGYMAQFQTVDGKQVEIYTAPSDLTEVGLELDIALNEDNCGKTVTGSVWNVVGGRAHPETPLEIDLPSCPADGGAVVLSLPGFANQMAANAATQ</sequence>
<gene>
    <name evidence="1" type="ORF">BMG00_09880</name>
</gene>
<keyword evidence="2" id="KW-1185">Reference proteome</keyword>